<feature type="compositionally biased region" description="Acidic residues" evidence="4">
    <location>
        <begin position="46"/>
        <end position="65"/>
    </location>
</feature>
<feature type="compositionally biased region" description="Low complexity" evidence="4">
    <location>
        <begin position="126"/>
        <end position="140"/>
    </location>
</feature>
<feature type="repeat" description="RCC1" evidence="3">
    <location>
        <begin position="430"/>
        <end position="486"/>
    </location>
</feature>
<organism evidence="6 7">
    <name type="scientific">Alternaria panax</name>
    <dbReference type="NCBI Taxonomy" id="48097"/>
    <lineage>
        <taxon>Eukaryota</taxon>
        <taxon>Fungi</taxon>
        <taxon>Dikarya</taxon>
        <taxon>Ascomycota</taxon>
        <taxon>Pezizomycotina</taxon>
        <taxon>Dothideomycetes</taxon>
        <taxon>Pleosporomycetidae</taxon>
        <taxon>Pleosporales</taxon>
        <taxon>Pleosporineae</taxon>
        <taxon>Pleosporaceae</taxon>
        <taxon>Alternaria</taxon>
        <taxon>Alternaria sect. Panax</taxon>
    </lineage>
</organism>
<feature type="compositionally biased region" description="Acidic residues" evidence="4">
    <location>
        <begin position="262"/>
        <end position="274"/>
    </location>
</feature>
<keyword evidence="2" id="KW-0677">Repeat</keyword>
<feature type="compositionally biased region" description="Low complexity" evidence="4">
    <location>
        <begin position="279"/>
        <end position="289"/>
    </location>
</feature>
<evidence type="ECO:0000256" key="2">
    <source>
        <dbReference type="ARBA" id="ARBA00022737"/>
    </source>
</evidence>
<evidence type="ECO:0000313" key="7">
    <source>
        <dbReference type="Proteomes" id="UP001199106"/>
    </source>
</evidence>
<dbReference type="InterPro" id="IPR000408">
    <property type="entry name" value="Reg_chr_condens"/>
</dbReference>
<dbReference type="PROSITE" id="PS50012">
    <property type="entry name" value="RCC1_3"/>
    <property type="match status" value="7"/>
</dbReference>
<dbReference type="InterPro" id="IPR009091">
    <property type="entry name" value="RCC1/BLIP-II"/>
</dbReference>
<dbReference type="PRINTS" id="PR00633">
    <property type="entry name" value="RCCNDNSATION"/>
</dbReference>
<dbReference type="PROSITE" id="PS00625">
    <property type="entry name" value="RCC1_1"/>
    <property type="match status" value="1"/>
</dbReference>
<dbReference type="Gene3D" id="2.130.10.30">
    <property type="entry name" value="Regulator of chromosome condensation 1/beta-lactamase-inhibitor protein II"/>
    <property type="match status" value="1"/>
</dbReference>
<dbReference type="GO" id="GO:0005085">
    <property type="term" value="F:guanyl-nucleotide exchange factor activity"/>
    <property type="evidence" value="ECO:0007669"/>
    <property type="project" value="TreeGrafter"/>
</dbReference>
<feature type="region of interest" description="Disordered" evidence="4">
    <location>
        <begin position="248"/>
        <end position="289"/>
    </location>
</feature>
<feature type="repeat" description="RCC1" evidence="3">
    <location>
        <begin position="234"/>
        <end position="314"/>
    </location>
</feature>
<feature type="domain" description="RCC1-like" evidence="5">
    <location>
        <begin position="180"/>
        <end position="603"/>
    </location>
</feature>
<feature type="region of interest" description="Disordered" evidence="4">
    <location>
        <begin position="1"/>
        <end position="167"/>
    </location>
</feature>
<dbReference type="AlphaFoldDB" id="A0AAD4NNS7"/>
<keyword evidence="1" id="KW-0344">Guanine-nucleotide releasing factor</keyword>
<protein>
    <recommendedName>
        <fullName evidence="5">RCC1-like domain-containing protein</fullName>
    </recommendedName>
</protein>
<dbReference type="Proteomes" id="UP001199106">
    <property type="component" value="Unassembled WGS sequence"/>
</dbReference>
<evidence type="ECO:0000313" key="6">
    <source>
        <dbReference type="EMBL" id="KAG9192066.1"/>
    </source>
</evidence>
<feature type="compositionally biased region" description="Polar residues" evidence="4">
    <location>
        <begin position="1"/>
        <end position="10"/>
    </location>
</feature>
<feature type="repeat" description="RCC1" evidence="3">
    <location>
        <begin position="555"/>
        <end position="608"/>
    </location>
</feature>
<dbReference type="SUPFAM" id="SSF50985">
    <property type="entry name" value="RCC1/BLIP-II"/>
    <property type="match status" value="1"/>
</dbReference>
<sequence length="609" mass="65230">MARASRSASAKPTEKKDANAAKVNGTTVRRGAKKAEDAPVANGIAEEVEEAEDVEMADEYAEEVEAAPQKPTGRSRAKKTATPALEPKAAPKKTTKRKKDDESEPEVEDAPTPIVKKPKVERAKAAPKAAATTVPKAATPKPEPEPEKINPALVPNPKGPRRSKGKKTEINSIRYTEPLKVFVFGEGASGELGLGATKKAIDVKRPRYNETLSSLNVVKIATGGMHVVALTKDNQILTWGVNDNDALGRDTSNANVKMRDLDADDSDSDSEDETGGLNEAEATPAPVPAEFFPEDTTFVDVAAGDSCSFALTTEGAVYGWGTFRKNEGIMGFATDNKTAPRPVYIDGIKKVTQIVCGTNHVYALDKDHHVWAWGNGQQNQLGRRVTERNLVQALQPSKVGFHDTSIKKHSQRITHIASGDYHGLAIADDGHVWGWGANNYCETGYTENAGADDASVLQPKIVHSLEGKGVHTLDAGSHHNLAITKDGQVLVWGRCDGSQTGLPPAQLDAEMDESKVLKNNGKAKIVVQPTPLPDLKNIVAGACGPEHSIVIDEAGKAYSWGFSVNFQTGQGTDDEIEVPTMIDNTAVRETKLIWAGCGGQYSILASKKE</sequence>
<dbReference type="Pfam" id="PF25390">
    <property type="entry name" value="WD40_RLD"/>
    <property type="match status" value="1"/>
</dbReference>
<dbReference type="PANTHER" id="PTHR45982">
    <property type="entry name" value="REGULATOR OF CHROMOSOME CONDENSATION"/>
    <property type="match status" value="1"/>
</dbReference>
<comment type="caution">
    <text evidence="6">The sequence shown here is derived from an EMBL/GenBank/DDBJ whole genome shotgun (WGS) entry which is preliminary data.</text>
</comment>
<feature type="repeat" description="RCC1" evidence="3">
    <location>
        <begin position="179"/>
        <end position="233"/>
    </location>
</feature>
<dbReference type="PANTHER" id="PTHR45982:SF1">
    <property type="entry name" value="REGULATOR OF CHROMOSOME CONDENSATION"/>
    <property type="match status" value="1"/>
</dbReference>
<evidence type="ECO:0000256" key="3">
    <source>
        <dbReference type="PROSITE-ProRule" id="PRU00235"/>
    </source>
</evidence>
<dbReference type="InterPro" id="IPR058923">
    <property type="entry name" value="RCC1-like_dom"/>
</dbReference>
<feature type="repeat" description="RCC1" evidence="3">
    <location>
        <begin position="487"/>
        <end position="554"/>
    </location>
</feature>
<proteinExistence type="predicted"/>
<accession>A0AAD4NNS7</accession>
<name>A0AAD4NNS7_9PLEO</name>
<evidence type="ECO:0000259" key="5">
    <source>
        <dbReference type="Pfam" id="PF25390"/>
    </source>
</evidence>
<feature type="repeat" description="RCC1" evidence="3">
    <location>
        <begin position="368"/>
        <end position="429"/>
    </location>
</feature>
<evidence type="ECO:0000256" key="1">
    <source>
        <dbReference type="ARBA" id="ARBA00022658"/>
    </source>
</evidence>
<dbReference type="PROSITE" id="PS00626">
    <property type="entry name" value="RCC1_2"/>
    <property type="match status" value="1"/>
</dbReference>
<feature type="repeat" description="RCC1" evidence="3">
    <location>
        <begin position="315"/>
        <end position="367"/>
    </location>
</feature>
<keyword evidence="7" id="KW-1185">Reference proteome</keyword>
<gene>
    <name evidence="6" type="ORF">G6011_10800</name>
</gene>
<dbReference type="GO" id="GO:0005737">
    <property type="term" value="C:cytoplasm"/>
    <property type="evidence" value="ECO:0007669"/>
    <property type="project" value="TreeGrafter"/>
</dbReference>
<dbReference type="InterPro" id="IPR051553">
    <property type="entry name" value="Ran_GTPase-activating"/>
</dbReference>
<evidence type="ECO:0000256" key="4">
    <source>
        <dbReference type="SAM" id="MobiDB-lite"/>
    </source>
</evidence>
<dbReference type="EMBL" id="JAANER010000003">
    <property type="protein sequence ID" value="KAG9192066.1"/>
    <property type="molecule type" value="Genomic_DNA"/>
</dbReference>
<reference evidence="6" key="1">
    <citation type="submission" date="2021-07" db="EMBL/GenBank/DDBJ databases">
        <title>Genome Resource of American Ginseng Black Spot Pathogen Alternaria panax.</title>
        <authorList>
            <person name="Qiu C."/>
            <person name="Wang W."/>
            <person name="Liu Z."/>
        </authorList>
    </citation>
    <scope>NUCLEOTIDE SEQUENCE</scope>
    <source>
        <strain evidence="6">BNCC115425</strain>
    </source>
</reference>